<accession>A0A4R1NBN3</accession>
<dbReference type="PANTHER" id="PTHR43535:SF1">
    <property type="entry name" value="PHOSPHATIDATE CYTIDYLYLTRANSFERASE"/>
    <property type="match status" value="1"/>
</dbReference>
<sequence>MTPLLVTDMARIAVILIAAGYGLLGVLSLVPATRATGIDILKVFFSATLIACVLVGLFLLGPVALVPAFALTALRIGFESAAVRMPDGPAPLLIGILCAGLTVATTLDWRMALATLGIWFLLLARLILLPNASNPRTSKSILDLLVFPILPLGLLAYGAIQPNLAGLMLATYILVEVFDSLALVSGRLFGRTPAFPSLSPKKTIGGLIGGSVCLMLLAIFAAGPLGQPVWLSVVVAFLTGIFAIAGDLAASRLKRIGGVKDFPVVLNRQGGLLDSLDSWIAAGAGLTACQLLWWPW</sequence>
<feature type="transmembrane region" description="Helical" evidence="1">
    <location>
        <begin position="204"/>
        <end position="223"/>
    </location>
</feature>
<keyword evidence="3" id="KW-1185">Reference proteome</keyword>
<dbReference type="GO" id="GO:0005886">
    <property type="term" value="C:plasma membrane"/>
    <property type="evidence" value="ECO:0007669"/>
    <property type="project" value="TreeGrafter"/>
</dbReference>
<reference evidence="2 3" key="1">
    <citation type="submission" date="2019-03" db="EMBL/GenBank/DDBJ databases">
        <title>Genomic Encyclopedia of Archaeal and Bacterial Type Strains, Phase II (KMG-II): from individual species to whole genera.</title>
        <authorList>
            <person name="Goeker M."/>
        </authorList>
    </citation>
    <scope>NUCLEOTIDE SEQUENCE [LARGE SCALE GENOMIC DNA]</scope>
    <source>
        <strain evidence="2 3">DSM 26433</strain>
    </source>
</reference>
<organism evidence="2 3">
    <name type="scientific">Shimia isoporae</name>
    <dbReference type="NCBI Taxonomy" id="647720"/>
    <lineage>
        <taxon>Bacteria</taxon>
        <taxon>Pseudomonadati</taxon>
        <taxon>Pseudomonadota</taxon>
        <taxon>Alphaproteobacteria</taxon>
        <taxon>Rhodobacterales</taxon>
        <taxon>Roseobacteraceae</taxon>
    </lineage>
</organism>
<dbReference type="Pfam" id="PF01148">
    <property type="entry name" value="CTP_transf_1"/>
    <property type="match status" value="1"/>
</dbReference>
<dbReference type="EMBL" id="SMGR01000002">
    <property type="protein sequence ID" value="TCL01529.1"/>
    <property type="molecule type" value="Genomic_DNA"/>
</dbReference>
<protein>
    <submittedName>
        <fullName evidence="2">CDP-diglyceride synthetase</fullName>
    </submittedName>
</protein>
<dbReference type="Proteomes" id="UP000295673">
    <property type="component" value="Unassembled WGS sequence"/>
</dbReference>
<dbReference type="AlphaFoldDB" id="A0A4R1NBN3"/>
<feature type="transmembrane region" description="Helical" evidence="1">
    <location>
        <begin position="166"/>
        <end position="184"/>
    </location>
</feature>
<feature type="transmembrane region" description="Helical" evidence="1">
    <location>
        <begin position="43"/>
        <end position="76"/>
    </location>
</feature>
<feature type="transmembrane region" description="Helical" evidence="1">
    <location>
        <begin position="111"/>
        <end position="129"/>
    </location>
</feature>
<evidence type="ECO:0000313" key="3">
    <source>
        <dbReference type="Proteomes" id="UP000295673"/>
    </source>
</evidence>
<feature type="transmembrane region" description="Helical" evidence="1">
    <location>
        <begin position="12"/>
        <end position="31"/>
    </location>
</feature>
<comment type="caution">
    <text evidence="2">The sequence shown here is derived from an EMBL/GenBank/DDBJ whole genome shotgun (WGS) entry which is preliminary data.</text>
</comment>
<proteinExistence type="predicted"/>
<keyword evidence="1" id="KW-0812">Transmembrane</keyword>
<gene>
    <name evidence="2" type="ORF">BXY66_2844</name>
</gene>
<evidence type="ECO:0000256" key="1">
    <source>
        <dbReference type="SAM" id="Phobius"/>
    </source>
</evidence>
<name>A0A4R1NBN3_9RHOB</name>
<keyword evidence="1" id="KW-1133">Transmembrane helix</keyword>
<feature type="transmembrane region" description="Helical" evidence="1">
    <location>
        <begin position="229"/>
        <end position="250"/>
    </location>
</feature>
<keyword evidence="1" id="KW-0472">Membrane</keyword>
<dbReference type="GO" id="GO:0009273">
    <property type="term" value="P:peptidoglycan-based cell wall biogenesis"/>
    <property type="evidence" value="ECO:0007669"/>
    <property type="project" value="TreeGrafter"/>
</dbReference>
<evidence type="ECO:0000313" key="2">
    <source>
        <dbReference type="EMBL" id="TCL01529.1"/>
    </source>
</evidence>
<dbReference type="RefSeq" id="WP_165929188.1">
    <property type="nucleotide sequence ID" value="NZ_SMGR01000002.1"/>
</dbReference>
<feature type="transmembrane region" description="Helical" evidence="1">
    <location>
        <begin position="141"/>
        <end position="160"/>
    </location>
</feature>
<dbReference type="PANTHER" id="PTHR43535">
    <property type="entry name" value="PHOSPHATIDATE CYTIDYLYLTRANSFERASE"/>
    <property type="match status" value="1"/>
</dbReference>